<comment type="pathway">
    <text evidence="10 11">Cell wall biogenesis; peptidoglycan biosynthesis.</text>
</comment>
<evidence type="ECO:0000259" key="12">
    <source>
        <dbReference type="Pfam" id="PF01225"/>
    </source>
</evidence>
<dbReference type="InterPro" id="IPR036565">
    <property type="entry name" value="Mur-like_cat_sf"/>
</dbReference>
<organism evidence="15 16">
    <name type="scientific">Treponema putidum</name>
    <dbReference type="NCBI Taxonomy" id="221027"/>
    <lineage>
        <taxon>Bacteria</taxon>
        <taxon>Pseudomonadati</taxon>
        <taxon>Spirochaetota</taxon>
        <taxon>Spirochaetia</taxon>
        <taxon>Spirochaetales</taxon>
        <taxon>Treponemataceae</taxon>
        <taxon>Treponema</taxon>
    </lineage>
</organism>
<evidence type="ECO:0000256" key="10">
    <source>
        <dbReference type="HAMAP-Rule" id="MF_02019"/>
    </source>
</evidence>
<keyword evidence="6 10" id="KW-0133">Cell shape</keyword>
<comment type="function">
    <text evidence="10 11">Involved in cell wall formation. Catalyzes the final step in the synthesis of UDP-N-acetylmuramoyl-pentapeptide, the precursor of murein.</text>
</comment>
<keyword evidence="7 10" id="KW-0573">Peptidoglycan synthesis</keyword>
<dbReference type="SUPFAM" id="SSF53623">
    <property type="entry name" value="MurD-like peptide ligases, catalytic domain"/>
    <property type="match status" value="1"/>
</dbReference>
<dbReference type="Pfam" id="PF01225">
    <property type="entry name" value="Mur_ligase"/>
    <property type="match status" value="1"/>
</dbReference>
<dbReference type="HAMAP" id="MF_02019">
    <property type="entry name" value="MurF"/>
    <property type="match status" value="1"/>
</dbReference>
<evidence type="ECO:0000313" key="16">
    <source>
        <dbReference type="Proteomes" id="UP001058682"/>
    </source>
</evidence>
<evidence type="ECO:0000256" key="11">
    <source>
        <dbReference type="RuleBase" id="RU004136"/>
    </source>
</evidence>
<dbReference type="EMBL" id="CP038804">
    <property type="protein sequence ID" value="UTY33794.1"/>
    <property type="molecule type" value="Genomic_DNA"/>
</dbReference>
<evidence type="ECO:0000256" key="5">
    <source>
        <dbReference type="ARBA" id="ARBA00022840"/>
    </source>
</evidence>
<dbReference type="InterPro" id="IPR013221">
    <property type="entry name" value="Mur_ligase_cen"/>
</dbReference>
<comment type="catalytic activity">
    <reaction evidence="10 11">
        <text>D-alanyl-D-alanine + UDP-N-acetyl-alpha-D-muramoyl-L-alanyl-gamma-D-glutamyl-meso-2,6-diaminopimelate + ATP = UDP-N-acetyl-alpha-D-muramoyl-L-alanyl-gamma-D-glutamyl-meso-2,6-diaminopimeloyl-D-alanyl-D-alanine + ADP + phosphate + H(+)</text>
        <dbReference type="Rhea" id="RHEA:28374"/>
        <dbReference type="ChEBI" id="CHEBI:15378"/>
        <dbReference type="ChEBI" id="CHEBI:30616"/>
        <dbReference type="ChEBI" id="CHEBI:43474"/>
        <dbReference type="ChEBI" id="CHEBI:57822"/>
        <dbReference type="ChEBI" id="CHEBI:61386"/>
        <dbReference type="ChEBI" id="CHEBI:83905"/>
        <dbReference type="ChEBI" id="CHEBI:456216"/>
        <dbReference type="EC" id="6.3.2.10"/>
    </reaction>
</comment>
<dbReference type="SUPFAM" id="SSF63418">
    <property type="entry name" value="MurE/MurF N-terminal domain"/>
    <property type="match status" value="1"/>
</dbReference>
<dbReference type="InterPro" id="IPR000713">
    <property type="entry name" value="Mur_ligase_N"/>
</dbReference>
<feature type="domain" description="Mur ligase C-terminal" evidence="13">
    <location>
        <begin position="335"/>
        <end position="476"/>
    </location>
</feature>
<feature type="domain" description="Mur ligase N-terminal catalytic" evidence="12">
    <location>
        <begin position="39"/>
        <end position="85"/>
    </location>
</feature>
<comment type="similarity">
    <text evidence="10">Belongs to the MurCDEF family. MurF subfamily.</text>
</comment>
<dbReference type="InterPro" id="IPR005863">
    <property type="entry name" value="UDP-N-AcMur_synth"/>
</dbReference>
<evidence type="ECO:0000256" key="2">
    <source>
        <dbReference type="ARBA" id="ARBA00022598"/>
    </source>
</evidence>
<dbReference type="InterPro" id="IPR004101">
    <property type="entry name" value="Mur_ligase_C"/>
</dbReference>
<dbReference type="Gene3D" id="3.40.1390.10">
    <property type="entry name" value="MurE/MurF, N-terminal domain"/>
    <property type="match status" value="1"/>
</dbReference>
<protein>
    <recommendedName>
        <fullName evidence="10 11">UDP-N-acetylmuramoyl-tripeptide--D-alanyl-D-alanine ligase</fullName>
        <ecNumber evidence="10 11">6.3.2.10</ecNumber>
    </recommendedName>
    <alternativeName>
        <fullName evidence="10">D-alanyl-D-alanine-adding enzyme</fullName>
    </alternativeName>
</protein>
<proteinExistence type="inferred from homology"/>
<keyword evidence="9 10" id="KW-0961">Cell wall biogenesis/degradation</keyword>
<reference evidence="15" key="1">
    <citation type="submission" date="2019-04" db="EMBL/GenBank/DDBJ databases">
        <title>Whole genome sequencing of oral phylogroup 2 treponemes.</title>
        <authorList>
            <person name="Chan Y."/>
            <person name="Zeng H.H."/>
            <person name="Yu X.L."/>
            <person name="Leung W.K."/>
            <person name="Watt R.M."/>
        </authorList>
    </citation>
    <scope>NUCLEOTIDE SEQUENCE</scope>
    <source>
        <strain evidence="15">OMZ 835</strain>
    </source>
</reference>
<dbReference type="GO" id="GO:0071555">
    <property type="term" value="P:cell wall organization"/>
    <property type="evidence" value="ECO:0007669"/>
    <property type="project" value="UniProtKB-KW"/>
</dbReference>
<keyword evidence="1 10" id="KW-0963">Cytoplasm</keyword>
<keyword evidence="5 10" id="KW-0067">ATP-binding</keyword>
<dbReference type="Proteomes" id="UP001058682">
    <property type="component" value="Chromosome"/>
</dbReference>
<sequence>MDKENCKTNLEYPLMTFEELLRSTEGKLVFLSLPSKSFSSVAIDSRKVKNNSLFIPLRGENQDGHIYIESALKKGSKFFVVDFEHLKKNENNLISLCKEYGASCLAVKNNLKALQDAAGYYLKKFPNLYKIGITGSSGKTTTKEILASIYSQKYNTIWTKGNLNSETGLPLSIFDVRPEHEAGIFELGMNRRGEIAEITKVLLPNAAIITNIGTAHIGILGTKQAIAEEKKEIFSCFNDDALGFIPECEFTDFLKDVLHGSIFTVSDNDSSLVQKVEDAGVMGSKIFYRGEEILFPLPGVYNVKNALLCIALSEKKGFSAKEIKSGLEAVRPLFGRSQVLHGFVTYFLDCYNANPDSMESAIRFCNSLNIESKKHYVLGSMLELGKESEIQHKKIIEEALKSNADSLYFFGDDICSAYKAACKAVCKAVCKAAYENTRFDSSKKIYLFKTDEFDSLKTNLKMNLCKDDFVLLKGSRSMALERLEPVLKEGEF</sequence>
<dbReference type="EC" id="6.3.2.10" evidence="10 11"/>
<evidence type="ECO:0000256" key="1">
    <source>
        <dbReference type="ARBA" id="ARBA00022490"/>
    </source>
</evidence>
<dbReference type="Gene3D" id="3.40.1190.10">
    <property type="entry name" value="Mur-like, catalytic domain"/>
    <property type="match status" value="1"/>
</dbReference>
<keyword evidence="3 10" id="KW-0132">Cell division</keyword>
<keyword evidence="2 10" id="KW-0436">Ligase</keyword>
<dbReference type="RefSeq" id="WP_255817097.1">
    <property type="nucleotide sequence ID" value="NZ_CP038804.1"/>
</dbReference>
<evidence type="ECO:0000256" key="6">
    <source>
        <dbReference type="ARBA" id="ARBA00022960"/>
    </source>
</evidence>
<name>A0AAE9MSI9_9SPIR</name>
<evidence type="ECO:0000256" key="4">
    <source>
        <dbReference type="ARBA" id="ARBA00022741"/>
    </source>
</evidence>
<evidence type="ECO:0000313" key="15">
    <source>
        <dbReference type="EMBL" id="UTY33794.1"/>
    </source>
</evidence>
<dbReference type="PANTHER" id="PTHR43024">
    <property type="entry name" value="UDP-N-ACETYLMURAMOYL-TRIPEPTIDE--D-ALANYL-D-ALANINE LIGASE"/>
    <property type="match status" value="1"/>
</dbReference>
<evidence type="ECO:0000259" key="14">
    <source>
        <dbReference type="Pfam" id="PF08245"/>
    </source>
</evidence>
<dbReference type="Pfam" id="PF08245">
    <property type="entry name" value="Mur_ligase_M"/>
    <property type="match status" value="1"/>
</dbReference>
<keyword evidence="8 10" id="KW-0131">Cell cycle</keyword>
<accession>A0AAE9MSI9</accession>
<feature type="binding site" evidence="10">
    <location>
        <begin position="135"/>
        <end position="141"/>
    </location>
    <ligand>
        <name>ATP</name>
        <dbReference type="ChEBI" id="CHEBI:30616"/>
    </ligand>
</feature>
<dbReference type="GO" id="GO:0051301">
    <property type="term" value="P:cell division"/>
    <property type="evidence" value="ECO:0007669"/>
    <property type="project" value="UniProtKB-KW"/>
</dbReference>
<dbReference type="AlphaFoldDB" id="A0AAE9MSI9"/>
<dbReference type="Pfam" id="PF02875">
    <property type="entry name" value="Mur_ligase_C"/>
    <property type="match status" value="1"/>
</dbReference>
<evidence type="ECO:0000256" key="9">
    <source>
        <dbReference type="ARBA" id="ARBA00023316"/>
    </source>
</evidence>
<comment type="subcellular location">
    <subcellularLocation>
        <location evidence="10 11">Cytoplasm</location>
    </subcellularLocation>
</comment>
<dbReference type="GO" id="GO:0008360">
    <property type="term" value="P:regulation of cell shape"/>
    <property type="evidence" value="ECO:0007669"/>
    <property type="project" value="UniProtKB-KW"/>
</dbReference>
<evidence type="ECO:0000256" key="8">
    <source>
        <dbReference type="ARBA" id="ARBA00023306"/>
    </source>
</evidence>
<evidence type="ECO:0000256" key="3">
    <source>
        <dbReference type="ARBA" id="ARBA00022618"/>
    </source>
</evidence>
<dbReference type="GO" id="GO:0009252">
    <property type="term" value="P:peptidoglycan biosynthetic process"/>
    <property type="evidence" value="ECO:0007669"/>
    <property type="project" value="UniProtKB-UniRule"/>
</dbReference>
<gene>
    <name evidence="10 15" type="primary">murF</name>
    <name evidence="15" type="ORF">E4N74_07080</name>
</gene>
<dbReference type="InterPro" id="IPR051046">
    <property type="entry name" value="MurCDEF_CellWall_CoF430Synth"/>
</dbReference>
<dbReference type="GO" id="GO:0005737">
    <property type="term" value="C:cytoplasm"/>
    <property type="evidence" value="ECO:0007669"/>
    <property type="project" value="UniProtKB-SubCell"/>
</dbReference>
<dbReference type="SUPFAM" id="SSF53244">
    <property type="entry name" value="MurD-like peptide ligases, peptide-binding domain"/>
    <property type="match status" value="1"/>
</dbReference>
<evidence type="ECO:0000256" key="7">
    <source>
        <dbReference type="ARBA" id="ARBA00022984"/>
    </source>
</evidence>
<dbReference type="InterPro" id="IPR035911">
    <property type="entry name" value="MurE/MurF_N"/>
</dbReference>
<dbReference type="GO" id="GO:0005524">
    <property type="term" value="F:ATP binding"/>
    <property type="evidence" value="ECO:0007669"/>
    <property type="project" value="UniProtKB-UniRule"/>
</dbReference>
<dbReference type="GO" id="GO:0047480">
    <property type="term" value="F:UDP-N-acetylmuramoyl-tripeptide-D-alanyl-D-alanine ligase activity"/>
    <property type="evidence" value="ECO:0007669"/>
    <property type="project" value="UniProtKB-UniRule"/>
</dbReference>
<keyword evidence="4 10" id="KW-0547">Nucleotide-binding</keyword>
<evidence type="ECO:0000259" key="13">
    <source>
        <dbReference type="Pfam" id="PF02875"/>
    </source>
</evidence>
<dbReference type="Gene3D" id="3.90.190.20">
    <property type="entry name" value="Mur ligase, C-terminal domain"/>
    <property type="match status" value="1"/>
</dbReference>
<dbReference type="NCBIfam" id="TIGR01143">
    <property type="entry name" value="murF"/>
    <property type="match status" value="1"/>
</dbReference>
<feature type="domain" description="Mur ligase central" evidence="14">
    <location>
        <begin position="133"/>
        <end position="312"/>
    </location>
</feature>
<dbReference type="InterPro" id="IPR036615">
    <property type="entry name" value="Mur_ligase_C_dom_sf"/>
</dbReference>
<dbReference type="PANTHER" id="PTHR43024:SF1">
    <property type="entry name" value="UDP-N-ACETYLMURAMOYL-TRIPEPTIDE--D-ALANYL-D-ALANINE LIGASE"/>
    <property type="match status" value="1"/>
</dbReference>